<dbReference type="RefSeq" id="XP_024345177.1">
    <property type="nucleotide sequence ID" value="XM_024500409.1"/>
</dbReference>
<dbReference type="KEGG" id="egl:EGR_11162"/>
<dbReference type="EMBL" id="APAU02000432">
    <property type="protein sequence ID" value="EUB53981.1"/>
    <property type="molecule type" value="Genomic_DNA"/>
</dbReference>
<evidence type="ECO:0000313" key="2">
    <source>
        <dbReference type="Proteomes" id="UP000019149"/>
    </source>
</evidence>
<protein>
    <submittedName>
        <fullName evidence="1">Uncharacterized protein</fullName>
    </submittedName>
</protein>
<organism evidence="1 2">
    <name type="scientific">Echinococcus granulosus</name>
    <name type="common">Hydatid tapeworm</name>
    <dbReference type="NCBI Taxonomy" id="6210"/>
    <lineage>
        <taxon>Eukaryota</taxon>
        <taxon>Metazoa</taxon>
        <taxon>Spiralia</taxon>
        <taxon>Lophotrochozoa</taxon>
        <taxon>Platyhelminthes</taxon>
        <taxon>Cestoda</taxon>
        <taxon>Eucestoda</taxon>
        <taxon>Cyclophyllidea</taxon>
        <taxon>Taeniidae</taxon>
        <taxon>Echinococcus</taxon>
        <taxon>Echinococcus granulosus group</taxon>
    </lineage>
</organism>
<dbReference type="CTD" id="36346875"/>
<proteinExistence type="predicted"/>
<dbReference type="AlphaFoldDB" id="W6U0M5"/>
<gene>
    <name evidence="1" type="ORF">EGR_11162</name>
</gene>
<sequence>MVTRCGIKLLASGYVNSRNIFNPKKHQNIGVSLNYFEINAMLKQELTFFPFFSPCMMEWHGKKTFASSVWWEWKNFVNMFQNASVAPIELVATLLTFKAGENPKFVHRRLKC</sequence>
<evidence type="ECO:0000313" key="1">
    <source>
        <dbReference type="EMBL" id="EUB53981.1"/>
    </source>
</evidence>
<keyword evidence="2" id="KW-1185">Reference proteome</keyword>
<comment type="caution">
    <text evidence="1">The sequence shown here is derived from an EMBL/GenBank/DDBJ whole genome shotgun (WGS) entry which is preliminary data.</text>
</comment>
<name>W6U0M5_ECHGR</name>
<dbReference type="GeneID" id="36346875"/>
<dbReference type="Proteomes" id="UP000019149">
    <property type="component" value="Unassembled WGS sequence"/>
</dbReference>
<accession>W6U0M5</accession>
<reference evidence="1 2" key="1">
    <citation type="journal article" date="2013" name="Nat. Genet.">
        <title>The genome of the hydatid tapeworm Echinococcus granulosus.</title>
        <authorList>
            <person name="Zheng H."/>
            <person name="Zhang W."/>
            <person name="Zhang L."/>
            <person name="Zhang Z."/>
            <person name="Li J."/>
            <person name="Lu G."/>
            <person name="Zhu Y."/>
            <person name="Wang Y."/>
            <person name="Huang Y."/>
            <person name="Liu J."/>
            <person name="Kang H."/>
            <person name="Chen J."/>
            <person name="Wang L."/>
            <person name="Chen A."/>
            <person name="Yu S."/>
            <person name="Gao Z."/>
            <person name="Jin L."/>
            <person name="Gu W."/>
            <person name="Wang Z."/>
            <person name="Zhao L."/>
            <person name="Shi B."/>
            <person name="Wen H."/>
            <person name="Lin R."/>
            <person name="Jones M.K."/>
            <person name="Brejova B."/>
            <person name="Vinar T."/>
            <person name="Zhao G."/>
            <person name="McManus D.P."/>
            <person name="Chen Z."/>
            <person name="Zhou Y."/>
            <person name="Wang S."/>
        </authorList>
    </citation>
    <scope>NUCLEOTIDE SEQUENCE [LARGE SCALE GENOMIC DNA]</scope>
</reference>